<feature type="transmembrane region" description="Helical" evidence="1">
    <location>
        <begin position="6"/>
        <end position="27"/>
    </location>
</feature>
<evidence type="ECO:0000313" key="2">
    <source>
        <dbReference type="EMBL" id="KKM52772.1"/>
    </source>
</evidence>
<keyword evidence="1" id="KW-1133">Transmembrane helix</keyword>
<proteinExistence type="predicted"/>
<dbReference type="EMBL" id="LAZR01011932">
    <property type="protein sequence ID" value="KKM52772.1"/>
    <property type="molecule type" value="Genomic_DNA"/>
</dbReference>
<keyword evidence="1" id="KW-0812">Transmembrane</keyword>
<reference evidence="2" key="1">
    <citation type="journal article" date="2015" name="Nature">
        <title>Complex archaea that bridge the gap between prokaryotes and eukaryotes.</title>
        <authorList>
            <person name="Spang A."/>
            <person name="Saw J.H."/>
            <person name="Jorgensen S.L."/>
            <person name="Zaremba-Niedzwiedzka K."/>
            <person name="Martijn J."/>
            <person name="Lind A.E."/>
            <person name="van Eijk R."/>
            <person name="Schleper C."/>
            <person name="Guy L."/>
            <person name="Ettema T.J."/>
        </authorList>
    </citation>
    <scope>NUCLEOTIDE SEQUENCE</scope>
</reference>
<comment type="caution">
    <text evidence="2">The sequence shown here is derived from an EMBL/GenBank/DDBJ whole genome shotgun (WGS) entry which is preliminary data.</text>
</comment>
<accession>A0A0F9L5G6</accession>
<protein>
    <submittedName>
        <fullName evidence="2">Uncharacterized protein</fullName>
    </submittedName>
</protein>
<organism evidence="2">
    <name type="scientific">marine sediment metagenome</name>
    <dbReference type="NCBI Taxonomy" id="412755"/>
    <lineage>
        <taxon>unclassified sequences</taxon>
        <taxon>metagenomes</taxon>
        <taxon>ecological metagenomes</taxon>
    </lineage>
</organism>
<keyword evidence="1" id="KW-0472">Membrane</keyword>
<sequence length="143" mass="17360">MVLAILIKYIFKWFVIALVLIYLTGCIRKVYVIMPPKETTKDDPLKETILKTFSEDQAIILAFERQYGNAFNIAKNLHQYKQTDKTPTYDEFYVWVMRNIWYKNWWYEKIEPGSLQKRIDSRFDNHDYIEIKKNYELFIKIGK</sequence>
<evidence type="ECO:0000256" key="1">
    <source>
        <dbReference type="SAM" id="Phobius"/>
    </source>
</evidence>
<name>A0A0F9L5G6_9ZZZZ</name>
<dbReference type="AlphaFoldDB" id="A0A0F9L5G6"/>
<gene>
    <name evidence="2" type="ORF">LCGC14_1554610</name>
</gene>